<gene>
    <name evidence="1" type="ORF">SAMN05421684_2466</name>
</gene>
<protein>
    <recommendedName>
        <fullName evidence="3">DUF2199 domain-containing protein</fullName>
    </recommendedName>
</protein>
<keyword evidence="2" id="KW-1185">Reference proteome</keyword>
<evidence type="ECO:0008006" key="3">
    <source>
        <dbReference type="Google" id="ProtNLM"/>
    </source>
</evidence>
<accession>A0A1H3NZW0</accession>
<dbReference type="Pfam" id="PF09965">
    <property type="entry name" value="DUF2199"/>
    <property type="match status" value="1"/>
</dbReference>
<dbReference type="AlphaFoldDB" id="A0A1H3NZW0"/>
<dbReference type="STRING" id="137265.SAMN05421684_2466"/>
<dbReference type="InterPro" id="IPR018697">
    <property type="entry name" value="DUF2199"/>
</dbReference>
<dbReference type="EMBL" id="FNQB01000001">
    <property type="protein sequence ID" value="SDY94320.1"/>
    <property type="molecule type" value="Genomic_DNA"/>
</dbReference>
<proteinExistence type="predicted"/>
<reference evidence="2" key="1">
    <citation type="submission" date="2016-10" db="EMBL/GenBank/DDBJ databases">
        <authorList>
            <person name="Varghese N."/>
            <person name="Submissions S."/>
        </authorList>
    </citation>
    <scope>NUCLEOTIDE SEQUENCE [LARGE SCALE GENOMIC DNA]</scope>
    <source>
        <strain evidence="2">DSM 44718</strain>
    </source>
</reference>
<name>A0A1H3NZW0_9ACTN</name>
<dbReference type="Proteomes" id="UP000199632">
    <property type="component" value="Unassembled WGS sequence"/>
</dbReference>
<sequence>MIETSFRCRSCAAEHEGPPFSYGSDAPAVWSDQFAADDNSELDGERCVIRGEHFFVRARILIPVVDADTTFDWGVWTTLSEPNFRRMSELWTTPGREEEPHYFGWLSTDLPGYERSTLWLKAHVVTQPVGERPILRLEPTDHPLAVEQREGITTARVREFAELLLHA</sequence>
<organism evidence="1 2">
    <name type="scientific">Asanoa ishikariensis</name>
    <dbReference type="NCBI Taxonomy" id="137265"/>
    <lineage>
        <taxon>Bacteria</taxon>
        <taxon>Bacillati</taxon>
        <taxon>Actinomycetota</taxon>
        <taxon>Actinomycetes</taxon>
        <taxon>Micromonosporales</taxon>
        <taxon>Micromonosporaceae</taxon>
        <taxon>Asanoa</taxon>
    </lineage>
</organism>
<evidence type="ECO:0000313" key="2">
    <source>
        <dbReference type="Proteomes" id="UP000199632"/>
    </source>
</evidence>
<dbReference type="RefSeq" id="WP_239083929.1">
    <property type="nucleotide sequence ID" value="NZ_BOND01000025.1"/>
</dbReference>
<evidence type="ECO:0000313" key="1">
    <source>
        <dbReference type="EMBL" id="SDY94320.1"/>
    </source>
</evidence>